<dbReference type="AlphaFoldDB" id="A0A699GMZ3"/>
<reference evidence="1" key="1">
    <citation type="journal article" date="2019" name="Sci. Rep.">
        <title>Draft genome of Tanacetum cinerariifolium, the natural source of mosquito coil.</title>
        <authorList>
            <person name="Yamashiro T."/>
            <person name="Shiraishi A."/>
            <person name="Satake H."/>
            <person name="Nakayama K."/>
        </authorList>
    </citation>
    <scope>NUCLEOTIDE SEQUENCE</scope>
</reference>
<organism evidence="1">
    <name type="scientific">Tanacetum cinerariifolium</name>
    <name type="common">Dalmatian daisy</name>
    <name type="synonym">Chrysanthemum cinerariifolium</name>
    <dbReference type="NCBI Taxonomy" id="118510"/>
    <lineage>
        <taxon>Eukaryota</taxon>
        <taxon>Viridiplantae</taxon>
        <taxon>Streptophyta</taxon>
        <taxon>Embryophyta</taxon>
        <taxon>Tracheophyta</taxon>
        <taxon>Spermatophyta</taxon>
        <taxon>Magnoliopsida</taxon>
        <taxon>eudicotyledons</taxon>
        <taxon>Gunneridae</taxon>
        <taxon>Pentapetalae</taxon>
        <taxon>asterids</taxon>
        <taxon>campanulids</taxon>
        <taxon>Asterales</taxon>
        <taxon>Asteraceae</taxon>
        <taxon>Asteroideae</taxon>
        <taxon>Anthemideae</taxon>
        <taxon>Anthemidinae</taxon>
        <taxon>Tanacetum</taxon>
    </lineage>
</organism>
<evidence type="ECO:0000313" key="1">
    <source>
        <dbReference type="EMBL" id="GEV14311.1"/>
    </source>
</evidence>
<name>A0A699GMZ3_TANCI</name>
<dbReference type="EMBL" id="BKCJ010015706">
    <property type="protein sequence ID" value="GEV14311.1"/>
    <property type="molecule type" value="Genomic_DNA"/>
</dbReference>
<sequence length="195" mass="22245">MEMEYLNTSENMEIERVDHVLKPDQVENRLCPKHQIGDRIKMVGPCLCWTGLVALRSETRSNNPVEEVTKDNHANDWVRVTKKKRGSNTNAGYHMNGRPGSTFNKGYHAHGKMKDRKDASDFERVMKTKRFINTCDIEAFERRLKGIMIGDVRIDIDHAKFIRGEDKGVLPSHFPPVNPTAPPKPFGSFVDINNA</sequence>
<comment type="caution">
    <text evidence="1">The sequence shown here is derived from an EMBL/GenBank/DDBJ whole genome shotgun (WGS) entry which is preliminary data.</text>
</comment>
<gene>
    <name evidence="1" type="ORF">Tci_086288</name>
</gene>
<accession>A0A699GMZ3</accession>
<protein>
    <submittedName>
        <fullName evidence="1">Uncharacterized protein</fullName>
    </submittedName>
</protein>
<proteinExistence type="predicted"/>